<dbReference type="PANTHER" id="PTHR10357">
    <property type="entry name" value="ALPHA-AMYLASE FAMILY MEMBER"/>
    <property type="match status" value="1"/>
</dbReference>
<keyword evidence="4" id="KW-0325">Glycoprotein</keyword>
<evidence type="ECO:0000313" key="6">
    <source>
        <dbReference type="EMBL" id="CAD7226873.1"/>
    </source>
</evidence>
<dbReference type="SUPFAM" id="SSF51445">
    <property type="entry name" value="(Trans)glycosidases"/>
    <property type="match status" value="1"/>
</dbReference>
<evidence type="ECO:0000256" key="1">
    <source>
        <dbReference type="ARBA" id="ARBA00001657"/>
    </source>
</evidence>
<dbReference type="InterPro" id="IPR013780">
    <property type="entry name" value="Glyco_hydro_b"/>
</dbReference>
<gene>
    <name evidence="6" type="ORF">CTOB1V02_LOCUS4787</name>
</gene>
<protein>
    <recommendedName>
        <fullName evidence="3">alpha-glucosidase</fullName>
        <ecNumber evidence="3">3.2.1.20</ecNumber>
    </recommendedName>
</protein>
<organism evidence="6">
    <name type="scientific">Cyprideis torosa</name>
    <dbReference type="NCBI Taxonomy" id="163714"/>
    <lineage>
        <taxon>Eukaryota</taxon>
        <taxon>Metazoa</taxon>
        <taxon>Ecdysozoa</taxon>
        <taxon>Arthropoda</taxon>
        <taxon>Crustacea</taxon>
        <taxon>Oligostraca</taxon>
        <taxon>Ostracoda</taxon>
        <taxon>Podocopa</taxon>
        <taxon>Podocopida</taxon>
        <taxon>Cytherocopina</taxon>
        <taxon>Cytheroidea</taxon>
        <taxon>Cytherideidae</taxon>
        <taxon>Cyprideis</taxon>
    </lineage>
</organism>
<proteinExistence type="inferred from homology"/>
<dbReference type="Pfam" id="PF00128">
    <property type="entry name" value="Alpha-amylase"/>
    <property type="match status" value="1"/>
</dbReference>
<dbReference type="OrthoDB" id="1740265at2759"/>
<dbReference type="CDD" id="cd11328">
    <property type="entry name" value="AmyAc_maltase"/>
    <property type="match status" value="1"/>
</dbReference>
<dbReference type="Gene3D" id="3.90.400.10">
    <property type="entry name" value="Oligo-1,6-glucosidase, Domain 2"/>
    <property type="match status" value="1"/>
</dbReference>
<comment type="similarity">
    <text evidence="2">Belongs to the glycosyl hydrolase 13 family.</text>
</comment>
<keyword evidence="5" id="KW-0378">Hydrolase</keyword>
<dbReference type="GO" id="GO:0005975">
    <property type="term" value="P:carbohydrate metabolic process"/>
    <property type="evidence" value="ECO:0007669"/>
    <property type="project" value="InterPro"/>
</dbReference>
<accession>A0A7R8WDN8</accession>
<dbReference type="Gene3D" id="2.60.40.1180">
    <property type="entry name" value="Golgi alpha-mannosidase II"/>
    <property type="match status" value="1"/>
</dbReference>
<evidence type="ECO:0000256" key="2">
    <source>
        <dbReference type="ARBA" id="ARBA00008061"/>
    </source>
</evidence>
<dbReference type="InterPro" id="IPR017853">
    <property type="entry name" value="GH"/>
</dbReference>
<comment type="catalytic activity">
    <reaction evidence="1">
        <text>Hydrolysis of terminal, non-reducing (1-&gt;4)-linked alpha-D-glucose residues with release of alpha-D-glucose.</text>
        <dbReference type="EC" id="3.2.1.20"/>
    </reaction>
</comment>
<dbReference type="AlphaFoldDB" id="A0A7R8WDN8"/>
<keyword evidence="5" id="KW-0326">Glycosidase</keyword>
<evidence type="ECO:0000256" key="3">
    <source>
        <dbReference type="ARBA" id="ARBA00012741"/>
    </source>
</evidence>
<dbReference type="SMART" id="SM00642">
    <property type="entry name" value="Aamy"/>
    <property type="match status" value="1"/>
</dbReference>
<dbReference type="InterPro" id="IPR006047">
    <property type="entry name" value="GH13_cat_dom"/>
</dbReference>
<reference evidence="6" key="1">
    <citation type="submission" date="2020-11" db="EMBL/GenBank/DDBJ databases">
        <authorList>
            <person name="Tran Van P."/>
        </authorList>
    </citation>
    <scope>NUCLEOTIDE SEQUENCE</scope>
</reference>
<evidence type="ECO:0000256" key="4">
    <source>
        <dbReference type="ARBA" id="ARBA00023180"/>
    </source>
</evidence>
<evidence type="ECO:0000256" key="5">
    <source>
        <dbReference type="ARBA" id="ARBA00023295"/>
    </source>
</evidence>
<dbReference type="GO" id="GO:0004558">
    <property type="term" value="F:alpha-1,4-glucosidase activity"/>
    <property type="evidence" value="ECO:0007669"/>
    <property type="project" value="UniProtKB-EC"/>
</dbReference>
<dbReference type="PANTHER" id="PTHR10357:SF179">
    <property type="entry name" value="NEUTRAL AND BASIC AMINO ACID TRANSPORT PROTEIN RBAT"/>
    <property type="match status" value="1"/>
</dbReference>
<dbReference type="Gene3D" id="3.20.20.80">
    <property type="entry name" value="Glycosidases"/>
    <property type="match status" value="1"/>
</dbReference>
<name>A0A7R8WDN8_9CRUS</name>
<dbReference type="EMBL" id="OB660957">
    <property type="protein sequence ID" value="CAD7226873.1"/>
    <property type="molecule type" value="Genomic_DNA"/>
</dbReference>
<sequence>MNLWLWTAVLLIEVTGEVEWWQKTVIYQIYPRSFKDSDGDGIGDLRGIESKLDYLRDLGIGCIWLSPIFKSPMKDFGYDVSDYYDIDPLYGSLDDFDSLISAVKLRGMKLVLDIVPQHTSDQHPWFQKSLARQDPYTDYYIWADPKGFQENGDPIPPNNWISRFRGSVWQWSDRRRQFYLHTYLKEQPDTNAYNEGLNNEFETILQFWLDRGVDGFRVDAINQFAEVEDVYQNEPISGLTNDTGDWKYLKHTLTVYQPRTLQVLRNWRQILDNNYSLNNSPKIMMTEVPENTNFPNEAELLMQYYGTDEEPIAHFTFNFRFIEKTLKSGPPTAAHVKEIVKSWFRDRPRPTCWANWLVGNHDNRRVATRFGVGYVDIMNMIILLLPGTAIVYNGDEIGMEDTDISFEDTVDPRGCRCGPQRYKICSRDPERTPMQWSSGPFAGFTDGNVTWLPVNQNYPQLNVAAQEEDDDSHLAVFRQLVQLRNLPLIQEGELHFCDDIGTTDVFVFLRKLGDHGIAVAVNLGNDSVRLNLSAKLPAKARVLIRSSHSSLKDRVKPNDITSTFAVPVGAKEGIVLEFPVDFVEHVSAQMMTQCCVLF</sequence>
<dbReference type="EC" id="3.2.1.20" evidence="3"/>
<dbReference type="FunFam" id="3.90.400.10:FF:000001">
    <property type="entry name" value="Maltase A3, isoform A"/>
    <property type="match status" value="1"/>
</dbReference>
<dbReference type="InterPro" id="IPR045857">
    <property type="entry name" value="O16G_dom_2"/>
</dbReference>